<keyword evidence="1" id="KW-0472">Membrane</keyword>
<keyword evidence="1" id="KW-1133">Transmembrane helix</keyword>
<sequence>MITNESSQWLRKFFLIRIAAVTTIAFAVLIQRTPDGLFKIAKNKPFFNRLHVNKKLNSEY</sequence>
<dbReference type="EMBL" id="MLFN01000003">
    <property type="protein sequence ID" value="ORM55452.1"/>
    <property type="molecule type" value="Genomic_DNA"/>
</dbReference>
<organism evidence="2 3">
    <name type="scientific">Pantoea conspicua</name>
    <dbReference type="NCBI Taxonomy" id="472705"/>
    <lineage>
        <taxon>Bacteria</taxon>
        <taxon>Pseudomonadati</taxon>
        <taxon>Pseudomonadota</taxon>
        <taxon>Gammaproteobacteria</taxon>
        <taxon>Enterobacterales</taxon>
        <taxon>Erwiniaceae</taxon>
        <taxon>Pantoea</taxon>
    </lineage>
</organism>
<feature type="transmembrane region" description="Helical" evidence="1">
    <location>
        <begin position="12"/>
        <end position="30"/>
    </location>
</feature>
<accession>A0A1X1C1J0</accession>
<keyword evidence="3" id="KW-1185">Reference proteome</keyword>
<evidence type="ECO:0000313" key="2">
    <source>
        <dbReference type="EMBL" id="ORM55452.1"/>
    </source>
</evidence>
<proteinExistence type="predicted"/>
<evidence type="ECO:0000256" key="1">
    <source>
        <dbReference type="SAM" id="Phobius"/>
    </source>
</evidence>
<protein>
    <submittedName>
        <fullName evidence="2">Uncharacterized protein</fullName>
    </submittedName>
</protein>
<name>A0A1X1C1J0_9GAMM</name>
<keyword evidence="1" id="KW-0812">Transmembrane</keyword>
<comment type="caution">
    <text evidence="2">The sequence shown here is derived from an EMBL/GenBank/DDBJ whole genome shotgun (WGS) entry which is preliminary data.</text>
</comment>
<dbReference type="Proteomes" id="UP000193933">
    <property type="component" value="Unassembled WGS sequence"/>
</dbReference>
<dbReference type="AlphaFoldDB" id="A0A1X1C1J0"/>
<evidence type="ECO:0000313" key="3">
    <source>
        <dbReference type="Proteomes" id="UP000193933"/>
    </source>
</evidence>
<reference evidence="2 3" key="1">
    <citation type="journal article" date="2017" name="Antonie Van Leeuwenhoek">
        <title>Phylogenomic resolution of the bacterial genus Pantoea and its relationship with Erwinia and Tatumella.</title>
        <authorList>
            <person name="Palmer M."/>
            <person name="Steenkamp E.T."/>
            <person name="Coetzee M.P."/>
            <person name="Chan W.Y."/>
            <person name="van Zyl E."/>
            <person name="De Maayer P."/>
            <person name="Coutinho T.A."/>
            <person name="Blom J."/>
            <person name="Smits T.H."/>
            <person name="Duffy B."/>
            <person name="Venter S.N."/>
        </authorList>
    </citation>
    <scope>NUCLEOTIDE SEQUENCE [LARGE SCALE GENOMIC DNA]</scope>
    <source>
        <strain evidence="2 3">LMG 24534</strain>
    </source>
</reference>
<gene>
    <name evidence="2" type="ORF">HA41_01865</name>
</gene>